<dbReference type="Proteomes" id="UP001246858">
    <property type="component" value="Unassembled WGS sequence"/>
</dbReference>
<reference evidence="1" key="1">
    <citation type="submission" date="2023-07" db="EMBL/GenBank/DDBJ databases">
        <title>Sorghum-associated microbial communities from plants grown in Nebraska, USA.</title>
        <authorList>
            <person name="Schachtman D."/>
        </authorList>
    </citation>
    <scope>NUCLEOTIDE SEQUENCE</scope>
    <source>
        <strain evidence="1">2697</strain>
    </source>
</reference>
<protein>
    <submittedName>
        <fullName evidence="1">Uncharacterized protein</fullName>
    </submittedName>
</protein>
<proteinExistence type="predicted"/>
<name>A0ACC6KZ41_9SPHI</name>
<gene>
    <name evidence="1" type="ORF">J2X78_002944</name>
</gene>
<evidence type="ECO:0000313" key="1">
    <source>
        <dbReference type="EMBL" id="MDR6784379.1"/>
    </source>
</evidence>
<accession>A0ACC6KZ41</accession>
<dbReference type="EMBL" id="JAVDTF010000002">
    <property type="protein sequence ID" value="MDR6784379.1"/>
    <property type="molecule type" value="Genomic_DNA"/>
</dbReference>
<comment type="caution">
    <text evidence="1">The sequence shown here is derived from an EMBL/GenBank/DDBJ whole genome shotgun (WGS) entry which is preliminary data.</text>
</comment>
<evidence type="ECO:0000313" key="2">
    <source>
        <dbReference type="Proteomes" id="UP001246858"/>
    </source>
</evidence>
<sequence length="412" mass="45944">MYFIPNAYLSESLSDISIISDNSFRVSSNFEGGSARVLLLDAQTQTIRITPAGDPKRGMPNWWYLKVEGIDTSKAIILEVEARDDLVMDELTGQGKKVNPGWTWPACAALSTDRQHWTQTSPGKKQENRMAYRIKSRSANLWLAWGPPFTPADAQTFADKLAKTHSYAKAFTLGLSREGRPVPALKISEGSKPALQRPVVWIDARHHAWEVGGSWVGVGITEWLVSDQPQARWLRQNAEIYFVPVMDVDRVATGDGGKLSQPQDHNLDWSEKPHYPEIAAAQKQILALAKEGRMNLFLDLHNPAPGNKIQTAYVIEKPYMPKDADARKLRFVALLTEEFGELKQNPAKPPAENPEVFHRVSVPWVLEHSNANTIAFCIETPWNIPEGTPAGYALVGQKLGSAIEKLLHQAQQ</sequence>
<organism evidence="1 2">
    <name type="scientific">Pedobacter africanus</name>
    <dbReference type="NCBI Taxonomy" id="151894"/>
    <lineage>
        <taxon>Bacteria</taxon>
        <taxon>Pseudomonadati</taxon>
        <taxon>Bacteroidota</taxon>
        <taxon>Sphingobacteriia</taxon>
        <taxon>Sphingobacteriales</taxon>
        <taxon>Sphingobacteriaceae</taxon>
        <taxon>Pedobacter</taxon>
    </lineage>
</organism>
<keyword evidence="2" id="KW-1185">Reference proteome</keyword>